<proteinExistence type="predicted"/>
<protein>
    <submittedName>
        <fullName evidence="3">Glyoxalase domain-containing protein 4</fullName>
    </submittedName>
</protein>
<feature type="compositionally biased region" description="Polar residues" evidence="1">
    <location>
        <begin position="174"/>
        <end position="189"/>
    </location>
</feature>
<evidence type="ECO:0000313" key="3">
    <source>
        <dbReference type="EMBL" id="ETE56976.1"/>
    </source>
</evidence>
<feature type="region of interest" description="Disordered" evidence="1">
    <location>
        <begin position="174"/>
        <end position="206"/>
    </location>
</feature>
<dbReference type="Proteomes" id="UP000018936">
    <property type="component" value="Unassembled WGS sequence"/>
</dbReference>
<name>V8N537_OPHHA</name>
<gene>
    <name evidence="3" type="primary">GLOD4</name>
    <name evidence="3" type="ORF">L345_17313</name>
</gene>
<feature type="compositionally biased region" description="Low complexity" evidence="1">
    <location>
        <begin position="192"/>
        <end position="206"/>
    </location>
</feature>
<keyword evidence="4" id="KW-1185">Reference proteome</keyword>
<comment type="caution">
    <text evidence="3">The sequence shown here is derived from an EMBL/GenBank/DDBJ whole genome shotgun (WGS) entry which is preliminary data.</text>
</comment>
<evidence type="ECO:0000259" key="2">
    <source>
        <dbReference type="Pfam" id="PF21207"/>
    </source>
</evidence>
<evidence type="ECO:0000313" key="4">
    <source>
        <dbReference type="Proteomes" id="UP000018936"/>
    </source>
</evidence>
<reference evidence="3 4" key="1">
    <citation type="journal article" date="2013" name="Proc. Natl. Acad. Sci. U.S.A.">
        <title>The king cobra genome reveals dynamic gene evolution and adaptation in the snake venom system.</title>
        <authorList>
            <person name="Vonk F.J."/>
            <person name="Casewell N.R."/>
            <person name="Henkel C.V."/>
            <person name="Heimberg A.M."/>
            <person name="Jansen H.J."/>
            <person name="McCleary R.J."/>
            <person name="Kerkkamp H.M."/>
            <person name="Vos R.A."/>
            <person name="Guerreiro I."/>
            <person name="Calvete J.J."/>
            <person name="Wuster W."/>
            <person name="Woods A.E."/>
            <person name="Logan J.M."/>
            <person name="Harrison R.A."/>
            <person name="Castoe T.A."/>
            <person name="de Koning A.P."/>
            <person name="Pollock D.D."/>
            <person name="Yandell M."/>
            <person name="Calderon D."/>
            <person name="Renjifo C."/>
            <person name="Currier R.B."/>
            <person name="Salgado D."/>
            <person name="Pla D."/>
            <person name="Sanz L."/>
            <person name="Hyder A.S."/>
            <person name="Ribeiro J.M."/>
            <person name="Arntzen J.W."/>
            <person name="van den Thillart G.E."/>
            <person name="Boetzer M."/>
            <person name="Pirovano W."/>
            <person name="Dirks R.P."/>
            <person name="Spaink H.P."/>
            <person name="Duboule D."/>
            <person name="McGlinn E."/>
            <person name="Kini R.M."/>
            <person name="Richardson M.K."/>
        </authorList>
    </citation>
    <scope>NUCLEOTIDE SEQUENCE</scope>
    <source>
        <tissue evidence="3">Blood</tissue>
    </source>
</reference>
<feature type="domain" description="Glyoxalase" evidence="2">
    <location>
        <begin position="66"/>
        <end position="107"/>
    </location>
</feature>
<dbReference type="AlphaFoldDB" id="V8N537"/>
<dbReference type="EMBL" id="AZIM01010587">
    <property type="protein sequence ID" value="ETE56976.1"/>
    <property type="molecule type" value="Genomic_DNA"/>
</dbReference>
<accession>V8N537</accession>
<feature type="non-terminal residue" evidence="3">
    <location>
        <position position="1"/>
    </location>
</feature>
<dbReference type="Pfam" id="PF21207">
    <property type="entry name" value="GLOD4_N"/>
    <property type="match status" value="1"/>
</dbReference>
<organism evidence="3 4">
    <name type="scientific">Ophiophagus hannah</name>
    <name type="common">King cobra</name>
    <name type="synonym">Naja hannah</name>
    <dbReference type="NCBI Taxonomy" id="8665"/>
    <lineage>
        <taxon>Eukaryota</taxon>
        <taxon>Metazoa</taxon>
        <taxon>Chordata</taxon>
        <taxon>Craniata</taxon>
        <taxon>Vertebrata</taxon>
        <taxon>Euteleostomi</taxon>
        <taxon>Lepidosauria</taxon>
        <taxon>Squamata</taxon>
        <taxon>Bifurcata</taxon>
        <taxon>Unidentata</taxon>
        <taxon>Episquamata</taxon>
        <taxon>Toxicofera</taxon>
        <taxon>Serpentes</taxon>
        <taxon>Colubroidea</taxon>
        <taxon>Elapidae</taxon>
        <taxon>Elapinae</taxon>
        <taxon>Ophiophagus</taxon>
    </lineage>
</organism>
<dbReference type="OrthoDB" id="1545884at2759"/>
<evidence type="ECO:0000256" key="1">
    <source>
        <dbReference type="SAM" id="MobiDB-lite"/>
    </source>
</evidence>
<sequence length="281" mass="30152">MGILFGLQSLQRLSLSLWEAEKGLKPAKNQMGGTVQVRERQGRGIACACAGGVGGVRALPSGCWHGMTVTSSQAVKNARKLQWPLKETSAGIYESEAPGGYKFFLEDKERPQEAELTPPKSQPTRHSPFAPLLFPMGGAIHRPPVALLPGRPLFLSYSLRLAAAGNCQTALAPSLRLTQNPRQSLSPDSRTGPCSSPTSSLSESTASSSAGCWQATTVRSRTEQRGCNYSVCPSDDALKPKFREDDRTVMHAFAWCSLEDGSAAGRVVHNRSQIPKGLSVC</sequence>
<dbReference type="InterPro" id="IPR059155">
    <property type="entry name" value="GLOD4_dom"/>
</dbReference>